<keyword evidence="1" id="KW-0378">Hydrolase</keyword>
<sequence>MTRFGASEMYARATRRTRAAAIIVLIGLSMVAATPDAAWAAMTDRLPTPKTPSAVVQSPTSVALTWTAVAGPVAAYTVERASPSVFVPILTTTALSATVTGLAPDSAHNFRLIAHAIPDSGRADSVPSAYTHVVTPPTPEFEPPTAPGSPTMQRLGIFGVSVTFLPATDNARVASYVGEVLRDGVWTRVATSPGTLMHLSGLTAATSYTVAVSAIDSSGNRSPRSEPLLFTTAPYTHLPQCSITLEPDGNHYKLTVQVYNTTAAALDRWAVTFRMPVAHTLTSPRLARDDADAVLSSEPGSSLQSGTEAMFWSFVSQNGDPTLPGDFAIGGEPCTVWQV</sequence>
<dbReference type="CDD" id="cd00063">
    <property type="entry name" value="FN3"/>
    <property type="match status" value="2"/>
</dbReference>
<evidence type="ECO:0000313" key="5">
    <source>
        <dbReference type="Proteomes" id="UP000482800"/>
    </source>
</evidence>
<dbReference type="PROSITE" id="PS50853">
    <property type="entry name" value="FN3"/>
    <property type="match status" value="2"/>
</dbReference>
<dbReference type="EMBL" id="BLPF01000002">
    <property type="protein sequence ID" value="GFJ81863.1"/>
    <property type="molecule type" value="Genomic_DNA"/>
</dbReference>
<dbReference type="Pfam" id="PF00041">
    <property type="entry name" value="fn3"/>
    <property type="match status" value="1"/>
</dbReference>
<dbReference type="InterPro" id="IPR013783">
    <property type="entry name" value="Ig-like_fold"/>
</dbReference>
<dbReference type="Proteomes" id="UP000482800">
    <property type="component" value="Unassembled WGS sequence"/>
</dbReference>
<dbReference type="GO" id="GO:0000272">
    <property type="term" value="P:polysaccharide catabolic process"/>
    <property type="evidence" value="ECO:0007669"/>
    <property type="project" value="UniProtKB-KW"/>
</dbReference>
<dbReference type="InterPro" id="IPR012291">
    <property type="entry name" value="CBM2_carb-bd_dom_sf"/>
</dbReference>
<dbReference type="GO" id="GO:0030247">
    <property type="term" value="F:polysaccharide binding"/>
    <property type="evidence" value="ECO:0007669"/>
    <property type="project" value="InterPro"/>
</dbReference>
<dbReference type="Gene3D" id="2.60.40.10">
    <property type="entry name" value="Immunoglobulins"/>
    <property type="match status" value="2"/>
</dbReference>
<reference evidence="4 5" key="2">
    <citation type="submission" date="2020-03" db="EMBL/GenBank/DDBJ databases">
        <authorList>
            <person name="Ichikawa N."/>
            <person name="Kimura A."/>
            <person name="Kitahashi Y."/>
            <person name="Uohara A."/>
        </authorList>
    </citation>
    <scope>NUCLEOTIDE SEQUENCE [LARGE SCALE GENOMIC DNA]</scope>
    <source>
        <strain evidence="4 5">NBRC 108639</strain>
    </source>
</reference>
<feature type="domain" description="Fibronectin type-III" evidence="3">
    <location>
        <begin position="146"/>
        <end position="235"/>
    </location>
</feature>
<keyword evidence="2" id="KW-0624">Polysaccharide degradation</keyword>
<evidence type="ECO:0000259" key="3">
    <source>
        <dbReference type="PROSITE" id="PS50853"/>
    </source>
</evidence>
<evidence type="ECO:0000256" key="2">
    <source>
        <dbReference type="ARBA" id="ARBA00023326"/>
    </source>
</evidence>
<dbReference type="InterPro" id="IPR003961">
    <property type="entry name" value="FN3_dom"/>
</dbReference>
<gene>
    <name evidence="4" type="ORF">Phou_060430</name>
</gene>
<dbReference type="InterPro" id="IPR036116">
    <property type="entry name" value="FN3_sf"/>
</dbReference>
<name>A0A6V8K9J8_9ACTN</name>
<keyword evidence="2" id="KW-0119">Carbohydrate metabolism</keyword>
<accession>A0A6V8K9J8</accession>
<evidence type="ECO:0000256" key="1">
    <source>
        <dbReference type="ARBA" id="ARBA00023295"/>
    </source>
</evidence>
<dbReference type="GO" id="GO:0004553">
    <property type="term" value="F:hydrolase activity, hydrolyzing O-glycosyl compounds"/>
    <property type="evidence" value="ECO:0007669"/>
    <property type="project" value="InterPro"/>
</dbReference>
<keyword evidence="5" id="KW-1185">Reference proteome</keyword>
<comment type="caution">
    <text evidence="4">The sequence shown here is derived from an EMBL/GenBank/DDBJ whole genome shotgun (WGS) entry which is preliminary data.</text>
</comment>
<dbReference type="RefSeq" id="WP_173061628.1">
    <property type="nucleotide sequence ID" value="NZ_BAABGO010000022.1"/>
</dbReference>
<keyword evidence="1" id="KW-0326">Glycosidase</keyword>
<reference evidence="4 5" key="1">
    <citation type="submission" date="2020-03" db="EMBL/GenBank/DDBJ databases">
        <title>Whole genome shotgun sequence of Phytohabitans houttuyneae NBRC 108639.</title>
        <authorList>
            <person name="Komaki H."/>
            <person name="Tamura T."/>
        </authorList>
    </citation>
    <scope>NUCLEOTIDE SEQUENCE [LARGE SCALE GENOMIC DNA]</scope>
    <source>
        <strain evidence="4 5">NBRC 108639</strain>
    </source>
</reference>
<dbReference type="SUPFAM" id="SSF49265">
    <property type="entry name" value="Fibronectin type III"/>
    <property type="match status" value="1"/>
</dbReference>
<feature type="domain" description="Fibronectin type-III" evidence="3">
    <location>
        <begin position="48"/>
        <end position="138"/>
    </location>
</feature>
<proteinExistence type="predicted"/>
<dbReference type="Gene3D" id="2.60.40.290">
    <property type="match status" value="1"/>
</dbReference>
<protein>
    <recommendedName>
        <fullName evidence="3">Fibronectin type-III domain-containing protein</fullName>
    </recommendedName>
</protein>
<dbReference type="AlphaFoldDB" id="A0A6V8K9J8"/>
<evidence type="ECO:0000313" key="4">
    <source>
        <dbReference type="EMBL" id="GFJ81863.1"/>
    </source>
</evidence>
<dbReference type="SMART" id="SM00060">
    <property type="entry name" value="FN3"/>
    <property type="match status" value="2"/>
</dbReference>
<organism evidence="4 5">
    <name type="scientific">Phytohabitans houttuyneae</name>
    <dbReference type="NCBI Taxonomy" id="1076126"/>
    <lineage>
        <taxon>Bacteria</taxon>
        <taxon>Bacillati</taxon>
        <taxon>Actinomycetota</taxon>
        <taxon>Actinomycetes</taxon>
        <taxon>Micromonosporales</taxon>
        <taxon>Micromonosporaceae</taxon>
    </lineage>
</organism>